<comment type="similarity">
    <text evidence="17">Belongs to the complex I subunit 5 family.</text>
</comment>
<evidence type="ECO:0000256" key="7">
    <source>
        <dbReference type="ARBA" id="ARBA00022692"/>
    </source>
</evidence>
<accession>A0A3G3ME62</accession>
<evidence type="ECO:0000256" key="3">
    <source>
        <dbReference type="ARBA" id="ARBA00012944"/>
    </source>
</evidence>
<dbReference type="GO" id="GO:0042773">
    <property type="term" value="P:ATP synthesis coupled electron transport"/>
    <property type="evidence" value="ECO:0007669"/>
    <property type="project" value="InterPro"/>
</dbReference>
<geneLocation type="mitochondrion" evidence="21"/>
<evidence type="ECO:0000256" key="13">
    <source>
        <dbReference type="ARBA" id="ARBA00023075"/>
    </source>
</evidence>
<dbReference type="Pfam" id="PF06455">
    <property type="entry name" value="NADH5_C"/>
    <property type="match status" value="1"/>
</dbReference>
<evidence type="ECO:0000256" key="11">
    <source>
        <dbReference type="ARBA" id="ARBA00022989"/>
    </source>
</evidence>
<feature type="transmembrane region" description="Helical" evidence="17">
    <location>
        <begin position="416"/>
        <end position="441"/>
    </location>
</feature>
<comment type="catalytic activity">
    <reaction evidence="16 17">
        <text>a ubiquinone + NADH + 5 H(+)(in) = a ubiquinol + NAD(+) + 4 H(+)(out)</text>
        <dbReference type="Rhea" id="RHEA:29091"/>
        <dbReference type="Rhea" id="RHEA-COMP:9565"/>
        <dbReference type="Rhea" id="RHEA-COMP:9566"/>
        <dbReference type="ChEBI" id="CHEBI:15378"/>
        <dbReference type="ChEBI" id="CHEBI:16389"/>
        <dbReference type="ChEBI" id="CHEBI:17976"/>
        <dbReference type="ChEBI" id="CHEBI:57540"/>
        <dbReference type="ChEBI" id="CHEBI:57945"/>
        <dbReference type="EC" id="7.1.1.2"/>
    </reaction>
</comment>
<keyword evidence="5 17" id="KW-0813">Transport</keyword>
<evidence type="ECO:0000313" key="21">
    <source>
        <dbReference type="EMBL" id="AYR05113.1"/>
    </source>
</evidence>
<dbReference type="PANTHER" id="PTHR42829">
    <property type="entry name" value="NADH-UBIQUINONE OXIDOREDUCTASE CHAIN 5"/>
    <property type="match status" value="1"/>
</dbReference>
<dbReference type="GO" id="GO:0015990">
    <property type="term" value="P:electron transport coupled proton transport"/>
    <property type="evidence" value="ECO:0007669"/>
    <property type="project" value="TreeGrafter"/>
</dbReference>
<evidence type="ECO:0000256" key="5">
    <source>
        <dbReference type="ARBA" id="ARBA00022448"/>
    </source>
</evidence>
<keyword evidence="9" id="KW-1278">Translocase</keyword>
<feature type="transmembrane region" description="Helical" evidence="17">
    <location>
        <begin position="212"/>
        <end position="228"/>
    </location>
</feature>
<reference evidence="21" key="2">
    <citation type="submission" date="2018-09" db="EMBL/GenBank/DDBJ databases">
        <authorList>
            <person name="James G."/>
        </authorList>
    </citation>
    <scope>NUCLEOTIDE SEQUENCE</scope>
</reference>
<dbReference type="AlphaFoldDB" id="A0A3G3ME62"/>
<evidence type="ECO:0000259" key="19">
    <source>
        <dbReference type="Pfam" id="PF00662"/>
    </source>
</evidence>
<evidence type="ECO:0000256" key="16">
    <source>
        <dbReference type="ARBA" id="ARBA00049551"/>
    </source>
</evidence>
<keyword evidence="15 17" id="KW-0472">Membrane</keyword>
<dbReference type="InterPro" id="IPR001516">
    <property type="entry name" value="Proton_antipo_N"/>
</dbReference>
<dbReference type="EMBL" id="MH940167">
    <property type="protein sequence ID" value="AYR05113.1"/>
    <property type="molecule type" value="Genomic_DNA"/>
</dbReference>
<keyword evidence="13 17" id="KW-0830">Ubiquinone</keyword>
<gene>
    <name evidence="21" type="primary">nad5</name>
</gene>
<keyword evidence="14 17" id="KW-0496">Mitochondrion</keyword>
<feature type="transmembrane region" description="Helical" evidence="17">
    <location>
        <begin position="552"/>
        <end position="570"/>
    </location>
</feature>
<sequence length="571" mass="66074">MYFIKFFYLWFLVSSIFLYFVSLYFLSFSESLIIEYNFMNLNSILFSFYMIFDWVSFMFISFVFFISSLILLYSYEYMEAEKFLKRFIYLMILFILSMMFMILSPSLVSILLGWDGLGLVSYLLVIFYQNTKSYNAGMLTILSNRLGDAALLMSIGLMMDIGSWNLLSFMSLNLKLKMILFYIILAAITKSAQIPFSSWLPAAMAAPTPVSSLVHSSTLVTAGVYILFRFDMVLIEEFKIILLFLSFFTMVMAGLGANFEYDLKKIIALSTLSQLGMMLSILCLGNSDLAFFHLLIHALFKALLFMCAGAIIHSFMDVQDIRNMGGLMSFLPVTCTCFMVSNFSLCGLPFLSGFYSKDLIMEIFSMKLSSILIYTLFYISIGLTVAYSIRLSYYLIFSDFNFFVMVNLSDENNSVMMKSMLMMIFLVIFKGSVGLWLMFPVPYFILLPYTMKLLTIVLIFMGGLIGLGVSKMYYFYNLNSLKLKNLSFFLGSMWNLPFLSISFNFKMLLLGKNFNFIVDQGWFEYYGSKNFYKNLMFLFIQIQLLSKNHLKIFLLLMMTFIMFMLILIFVC</sequence>
<feature type="transmembrane region" description="Helical" evidence="17">
    <location>
        <begin position="7"/>
        <end position="26"/>
    </location>
</feature>
<evidence type="ECO:0000256" key="15">
    <source>
        <dbReference type="ARBA" id="ARBA00023136"/>
    </source>
</evidence>
<evidence type="ECO:0000256" key="9">
    <source>
        <dbReference type="ARBA" id="ARBA00022967"/>
    </source>
</evidence>
<keyword evidence="12 17" id="KW-0520">NAD</keyword>
<feature type="transmembrane region" description="Helical" evidence="17">
    <location>
        <begin position="46"/>
        <end position="75"/>
    </location>
</feature>
<evidence type="ECO:0000256" key="12">
    <source>
        <dbReference type="ARBA" id="ARBA00023027"/>
    </source>
</evidence>
<keyword evidence="6" id="KW-0679">Respiratory chain</keyword>
<feature type="transmembrane region" description="Helical" evidence="17">
    <location>
        <begin position="240"/>
        <end position="259"/>
    </location>
</feature>
<dbReference type="Pfam" id="PF00662">
    <property type="entry name" value="Proton_antipo_N"/>
    <property type="match status" value="1"/>
</dbReference>
<comment type="subcellular location">
    <subcellularLocation>
        <location evidence="2">Mitochondrion inner membrane</location>
        <topology evidence="2">Multi-pass membrane protein</topology>
    </subcellularLocation>
</comment>
<dbReference type="GO" id="GO:0003954">
    <property type="term" value="F:NADH dehydrogenase activity"/>
    <property type="evidence" value="ECO:0007669"/>
    <property type="project" value="TreeGrafter"/>
</dbReference>
<feature type="transmembrane region" description="Helical" evidence="17">
    <location>
        <begin position="291"/>
        <end position="315"/>
    </location>
</feature>
<keyword evidence="8" id="KW-0999">Mitochondrion inner membrane</keyword>
<feature type="transmembrane region" description="Helical" evidence="17">
    <location>
        <begin position="149"/>
        <end position="167"/>
    </location>
</feature>
<dbReference type="InterPro" id="IPR010934">
    <property type="entry name" value="NADH_DH_su5_C"/>
</dbReference>
<feature type="transmembrane region" description="Helical" evidence="17">
    <location>
        <begin position="371"/>
        <end position="396"/>
    </location>
</feature>
<feature type="transmembrane region" description="Helical" evidence="17">
    <location>
        <begin position="87"/>
        <end position="114"/>
    </location>
</feature>
<comment type="function">
    <text evidence="17">Core subunit of the mitochondrial membrane respiratory chain NADH dehydrogenase (Complex I) which catalyzes electron transfer from NADH through the respiratory chain, using ubiquinone as an electron acceptor. Essential for the catalytic activity and assembly of complex I.</text>
</comment>
<dbReference type="Pfam" id="PF00361">
    <property type="entry name" value="Proton_antipo_M"/>
    <property type="match status" value="1"/>
</dbReference>
<feature type="transmembrane region" description="Helical" evidence="17">
    <location>
        <begin position="265"/>
        <end position="284"/>
    </location>
</feature>
<evidence type="ECO:0000256" key="14">
    <source>
        <dbReference type="ARBA" id="ARBA00023128"/>
    </source>
</evidence>
<evidence type="ECO:0000256" key="1">
    <source>
        <dbReference type="ARBA" id="ARBA00003257"/>
    </source>
</evidence>
<evidence type="ECO:0000256" key="17">
    <source>
        <dbReference type="RuleBase" id="RU003404"/>
    </source>
</evidence>
<keyword evidence="10" id="KW-0249">Electron transport</keyword>
<evidence type="ECO:0000256" key="4">
    <source>
        <dbReference type="ARBA" id="ARBA00021096"/>
    </source>
</evidence>
<reference evidence="21" key="1">
    <citation type="journal article" date="2015" name="Mol. Biol. Evol.">
        <title>Soup to Tree: The Phylogeny of Beetles Inferred by Mitochondrial Metagenomics of a Bornean Rainforest Sample.</title>
        <authorList>
            <person name="Crampton-Platt A."/>
            <person name="Timmermans M.J."/>
            <person name="Gimmel M.L."/>
            <person name="Kutty S.N."/>
            <person name="Cockerill T.D."/>
            <person name="Vun Khen C."/>
            <person name="Vogler A.P."/>
        </authorList>
    </citation>
    <scope>NUCLEOTIDE SEQUENCE</scope>
</reference>
<feature type="domain" description="NADH:quinone oxidoreductase/Mrp antiporter transmembrane" evidence="18">
    <location>
        <begin position="104"/>
        <end position="384"/>
    </location>
</feature>
<dbReference type="EC" id="7.1.1.2" evidence="3 17"/>
<organism evidence="21">
    <name type="scientific">Cryptorhynchinae sp. 8 ACP-2013</name>
    <dbReference type="NCBI Taxonomy" id="1434469"/>
    <lineage>
        <taxon>Eukaryota</taxon>
        <taxon>Metazoa</taxon>
        <taxon>Ecdysozoa</taxon>
        <taxon>Arthropoda</taxon>
        <taxon>Hexapoda</taxon>
        <taxon>Insecta</taxon>
        <taxon>Pterygota</taxon>
        <taxon>Neoptera</taxon>
        <taxon>Endopterygota</taxon>
        <taxon>Coleoptera</taxon>
        <taxon>Polyphaga</taxon>
        <taxon>Cucujiformia</taxon>
        <taxon>Curculionidae</taxon>
        <taxon>Cryptorhynchinae</taxon>
    </lineage>
</organism>
<evidence type="ECO:0000256" key="2">
    <source>
        <dbReference type="ARBA" id="ARBA00004448"/>
    </source>
</evidence>
<keyword evidence="7 17" id="KW-0812">Transmembrane</keyword>
<dbReference type="GO" id="GO:0005743">
    <property type="term" value="C:mitochondrial inner membrane"/>
    <property type="evidence" value="ECO:0007669"/>
    <property type="project" value="UniProtKB-SubCell"/>
</dbReference>
<dbReference type="PANTHER" id="PTHR42829:SF2">
    <property type="entry name" value="NADH-UBIQUINONE OXIDOREDUCTASE CHAIN 5"/>
    <property type="match status" value="1"/>
</dbReference>
<evidence type="ECO:0000259" key="18">
    <source>
        <dbReference type="Pfam" id="PF00361"/>
    </source>
</evidence>
<feature type="transmembrane region" description="Helical" evidence="17">
    <location>
        <begin position="327"/>
        <end position="351"/>
    </location>
</feature>
<evidence type="ECO:0000256" key="6">
    <source>
        <dbReference type="ARBA" id="ARBA00022660"/>
    </source>
</evidence>
<dbReference type="InterPro" id="IPR001750">
    <property type="entry name" value="ND/Mrp_TM"/>
</dbReference>
<proteinExistence type="inferred from homology"/>
<evidence type="ECO:0000256" key="8">
    <source>
        <dbReference type="ARBA" id="ARBA00022792"/>
    </source>
</evidence>
<feature type="transmembrane region" description="Helical" evidence="17">
    <location>
        <begin position="488"/>
        <end position="509"/>
    </location>
</feature>
<evidence type="ECO:0000259" key="20">
    <source>
        <dbReference type="Pfam" id="PF06455"/>
    </source>
</evidence>
<protein>
    <recommendedName>
        <fullName evidence="4 17">NADH-ubiquinone oxidoreductase chain 5</fullName>
        <ecNumber evidence="3 17">7.1.1.2</ecNumber>
    </recommendedName>
</protein>
<feature type="domain" description="NADH dehydrogenase subunit 5 C-terminal" evidence="20">
    <location>
        <begin position="387"/>
        <end position="568"/>
    </location>
</feature>
<dbReference type="InterPro" id="IPR003945">
    <property type="entry name" value="NU5C-like"/>
</dbReference>
<comment type="function">
    <text evidence="1">Core subunit of the mitochondrial membrane respiratory chain NADH dehydrogenase (Complex I) that is believed to belong to the minimal assembly required for catalysis. Complex I functions in the transfer of electrons from NADH to the respiratory chain. The immediate electron acceptor for the enzyme is believed to be ubiquinone.</text>
</comment>
<name>A0A3G3ME62_9CUCU</name>
<keyword evidence="11 17" id="KW-1133">Transmembrane helix</keyword>
<dbReference type="GO" id="GO:0008137">
    <property type="term" value="F:NADH dehydrogenase (ubiquinone) activity"/>
    <property type="evidence" value="ECO:0007669"/>
    <property type="project" value="UniProtKB-EC"/>
</dbReference>
<dbReference type="PRINTS" id="PR01434">
    <property type="entry name" value="NADHDHGNASE5"/>
</dbReference>
<evidence type="ECO:0000256" key="10">
    <source>
        <dbReference type="ARBA" id="ARBA00022982"/>
    </source>
</evidence>
<feature type="transmembrane region" description="Helical" evidence="17">
    <location>
        <begin position="453"/>
        <end position="476"/>
    </location>
</feature>
<feature type="transmembrane region" description="Helical" evidence="17">
    <location>
        <begin position="179"/>
        <end position="200"/>
    </location>
</feature>
<feature type="domain" description="NADH-Ubiquinone oxidoreductase (complex I) chain 5 N-terminal" evidence="19">
    <location>
        <begin position="39"/>
        <end position="87"/>
    </location>
</feature>